<proteinExistence type="predicted"/>
<reference evidence="4 5" key="1">
    <citation type="submission" date="2013-02" db="EMBL/GenBank/DDBJ databases">
        <title>The Genome Sequence of Plasmodium falciparum UGT5.1.</title>
        <authorList>
            <consortium name="The Broad Institute Genome Sequencing Platform"/>
            <consortium name="The Broad Institute Genome Sequencing Center for Infectious Disease"/>
            <person name="Neafsey D."/>
            <person name="Cheeseman I."/>
            <person name="Volkman S."/>
            <person name="Adams J."/>
            <person name="Walker B."/>
            <person name="Young S.K."/>
            <person name="Zeng Q."/>
            <person name="Gargeya S."/>
            <person name="Fitzgerald M."/>
            <person name="Haas B."/>
            <person name="Abouelleil A."/>
            <person name="Alvarado L."/>
            <person name="Arachchi H.M."/>
            <person name="Berlin A.M."/>
            <person name="Chapman S.B."/>
            <person name="Dewar J."/>
            <person name="Goldberg J."/>
            <person name="Griggs A."/>
            <person name="Gujja S."/>
            <person name="Hansen M."/>
            <person name="Howarth C."/>
            <person name="Imamovic A."/>
            <person name="Larimer J."/>
            <person name="McCowan C."/>
            <person name="Murphy C."/>
            <person name="Neiman D."/>
            <person name="Pearson M."/>
            <person name="Priest M."/>
            <person name="Roberts A."/>
            <person name="Saif S."/>
            <person name="Shea T."/>
            <person name="Sisk P."/>
            <person name="Sykes S."/>
            <person name="Wortman J."/>
            <person name="Nusbaum C."/>
            <person name="Birren B."/>
        </authorList>
    </citation>
    <scope>NUCLEOTIDE SEQUENCE [LARGE SCALE GENOMIC DNA]</scope>
    <source>
        <strain evidence="4 5">UGT5.1</strain>
    </source>
</reference>
<feature type="region of interest" description="Disordered" evidence="1">
    <location>
        <begin position="437"/>
        <end position="543"/>
    </location>
</feature>
<dbReference type="OrthoDB" id="378315at2759"/>
<dbReference type="InterPro" id="IPR006526">
    <property type="entry name" value="Export_prot_PHISTa/b/c"/>
</dbReference>
<keyword evidence="2" id="KW-0812">Transmembrane</keyword>
<feature type="region of interest" description="Disordered" evidence="1">
    <location>
        <begin position="150"/>
        <end position="286"/>
    </location>
</feature>
<sequence length="543" mass="65569">MCIRYINIIKIMKNININENSVFCYRKYYRKCNEIMNNSFNVKCDLRENEKLNKNKFPRLLVSYFYVLSIVGIIYCLLFNIHTHGNKDEGLVSTLCIDSRCLSEGYLNLYSPLCSNNPYFSFREILHGSNYYIPKEFMEWDDEEEKNGFQFDEDDEEDEEDDGDDDDDDDDDYDDEDEEEEDMKKKNYKNVPTKIDVKKPNNTNKVCDNKNSHIKNNTQQEEKNKNTTNQKSDANNKIHENKKKVEEEEKHKKEKNPNEKENNDNNKNKNEKKNGKGNQGNNKDLPAYKTIDYNNLSVQISLEDFQAILNSLDSVLSAKEMHNLWNQLRGIERFLFEDTVSDLFTVYHDLLETYNLTAKETEHIWKNCLSDARHSQSYAETQCNVDHNNFIRKKNLTQEAYKNYLTQSREKFSKLRDEIHDKGETYLNEQITKYRKAKYNNLDQASKKKKKENEKEKERKRKEKEQEKEKEKQRKQKEQEKERKRKEKEQERKEKEQEKEKEKQRKQKEQEKERKRKEKEQEKERKNKENKKKETKNKIKTWK</sequence>
<feature type="compositionally biased region" description="Basic residues" evidence="1">
    <location>
        <begin position="528"/>
        <end position="543"/>
    </location>
</feature>
<feature type="compositionally biased region" description="Basic and acidic residues" evidence="1">
    <location>
        <begin position="451"/>
        <end position="527"/>
    </location>
</feature>
<dbReference type="AlphaFoldDB" id="W7JF96"/>
<dbReference type="SUPFAM" id="SSF48371">
    <property type="entry name" value="ARM repeat"/>
    <property type="match status" value="1"/>
</dbReference>
<dbReference type="Pfam" id="PF09687">
    <property type="entry name" value="PRESAN"/>
    <property type="match status" value="1"/>
</dbReference>
<feature type="compositionally biased region" description="Acidic residues" evidence="1">
    <location>
        <begin position="150"/>
        <end position="181"/>
    </location>
</feature>
<dbReference type="NCBIfam" id="TIGR01639">
    <property type="entry name" value="P_fal_TIGR01639"/>
    <property type="match status" value="1"/>
</dbReference>
<keyword evidence="2" id="KW-0472">Membrane</keyword>
<dbReference type="InterPro" id="IPR044885">
    <property type="entry name" value="PRESA_N_sf"/>
</dbReference>
<accession>W7JF96</accession>
<dbReference type="Proteomes" id="UP000030697">
    <property type="component" value="Unassembled WGS sequence"/>
</dbReference>
<protein>
    <recommendedName>
        <fullName evidence="3">Plasmodium RESA N-terminal domain-containing protein</fullName>
    </recommendedName>
</protein>
<dbReference type="Gene3D" id="6.10.280.180">
    <property type="entry name" value="Plasmodium RESA, N-terminal helical domain"/>
    <property type="match status" value="1"/>
</dbReference>
<evidence type="ECO:0000256" key="2">
    <source>
        <dbReference type="SAM" id="Phobius"/>
    </source>
</evidence>
<dbReference type="InterPro" id="IPR016024">
    <property type="entry name" value="ARM-type_fold"/>
</dbReference>
<keyword evidence="2" id="KW-1133">Transmembrane helix</keyword>
<evidence type="ECO:0000313" key="5">
    <source>
        <dbReference type="Proteomes" id="UP000030697"/>
    </source>
</evidence>
<gene>
    <name evidence="4" type="ORF">C923_05883</name>
</gene>
<organism evidence="4 5">
    <name type="scientific">Plasmodium falciparum UGT5.1</name>
    <dbReference type="NCBI Taxonomy" id="1237627"/>
    <lineage>
        <taxon>Eukaryota</taxon>
        <taxon>Sar</taxon>
        <taxon>Alveolata</taxon>
        <taxon>Apicomplexa</taxon>
        <taxon>Aconoidasida</taxon>
        <taxon>Haemosporida</taxon>
        <taxon>Plasmodiidae</taxon>
        <taxon>Plasmodium</taxon>
        <taxon>Plasmodium (Laverania)</taxon>
    </lineage>
</organism>
<dbReference type="PANTHER" id="PTHR36193">
    <property type="entry name" value="PHISTB DOMAIN-CONTAINING RESA-LIKE PROTEIN 1"/>
    <property type="match status" value="1"/>
</dbReference>
<feature type="domain" description="Plasmodium RESA N-terminal" evidence="3">
    <location>
        <begin position="301"/>
        <end position="422"/>
    </location>
</feature>
<feature type="compositionally biased region" description="Basic and acidic residues" evidence="1">
    <location>
        <begin position="234"/>
        <end position="274"/>
    </location>
</feature>
<name>W7JF96_PLAFA</name>
<dbReference type="PANTHER" id="PTHR36193:SF23">
    <property type="entry name" value="PHISTB DOMAIN-CONTAINING RESA-LIKE PROTEIN 1"/>
    <property type="match status" value="1"/>
</dbReference>
<evidence type="ECO:0000256" key="1">
    <source>
        <dbReference type="SAM" id="MobiDB-lite"/>
    </source>
</evidence>
<dbReference type="InterPro" id="IPR019111">
    <property type="entry name" value="PRESA_N"/>
</dbReference>
<feature type="transmembrane region" description="Helical" evidence="2">
    <location>
        <begin position="61"/>
        <end position="81"/>
    </location>
</feature>
<dbReference type="EMBL" id="KE124765">
    <property type="protein sequence ID" value="EWC73453.1"/>
    <property type="molecule type" value="Genomic_DNA"/>
</dbReference>
<evidence type="ECO:0000259" key="3">
    <source>
        <dbReference type="Pfam" id="PF09687"/>
    </source>
</evidence>
<evidence type="ECO:0000313" key="4">
    <source>
        <dbReference type="EMBL" id="EWC73453.1"/>
    </source>
</evidence>